<feature type="compositionally biased region" description="Low complexity" evidence="2">
    <location>
        <begin position="33"/>
        <end position="62"/>
    </location>
</feature>
<dbReference type="RefSeq" id="WP_313845255.1">
    <property type="nucleotide sequence ID" value="NZ_JAVLAM010000001.1"/>
</dbReference>
<feature type="compositionally biased region" description="Basic and acidic residues" evidence="2">
    <location>
        <begin position="1453"/>
        <end position="1463"/>
    </location>
</feature>
<dbReference type="SUPFAM" id="SSF51261">
    <property type="entry name" value="Duplicated hybrid motif"/>
    <property type="match status" value="1"/>
</dbReference>
<dbReference type="NCBIfam" id="TIGR01760">
    <property type="entry name" value="tape_meas_TP901"/>
    <property type="match status" value="1"/>
</dbReference>
<feature type="region of interest" description="Disordered" evidence="2">
    <location>
        <begin position="1511"/>
        <end position="1543"/>
    </location>
</feature>
<dbReference type="PANTHER" id="PTHR37813">
    <property type="entry name" value="FELS-2 PROPHAGE PROTEIN"/>
    <property type="match status" value="1"/>
</dbReference>
<dbReference type="CDD" id="cd12797">
    <property type="entry name" value="M23_peptidase"/>
    <property type="match status" value="1"/>
</dbReference>
<dbReference type="InterPro" id="IPR016047">
    <property type="entry name" value="M23ase_b-sheet_dom"/>
</dbReference>
<dbReference type="PANTHER" id="PTHR37813:SF1">
    <property type="entry name" value="FELS-2 PROPHAGE PROTEIN"/>
    <property type="match status" value="1"/>
</dbReference>
<comment type="caution">
    <text evidence="5">The sequence shown here is derived from an EMBL/GenBank/DDBJ whole genome shotgun (WGS) entry which is preliminary data.</text>
</comment>
<organism evidence="5 6">
    <name type="scientific">Levilactobacillus namurensis</name>
    <dbReference type="NCBI Taxonomy" id="380393"/>
    <lineage>
        <taxon>Bacteria</taxon>
        <taxon>Bacillati</taxon>
        <taxon>Bacillota</taxon>
        <taxon>Bacilli</taxon>
        <taxon>Lactobacillales</taxon>
        <taxon>Lactobacillaceae</taxon>
        <taxon>Levilactobacillus</taxon>
    </lineage>
</organism>
<dbReference type="Proteomes" id="UP001254075">
    <property type="component" value="Unassembled WGS sequence"/>
</dbReference>
<dbReference type="InterPro" id="IPR023346">
    <property type="entry name" value="Lysozyme-like_dom_sf"/>
</dbReference>
<evidence type="ECO:0000256" key="1">
    <source>
        <dbReference type="ARBA" id="ARBA00022612"/>
    </source>
</evidence>
<proteinExistence type="predicted"/>
<gene>
    <name evidence="5" type="ORF">RI532_09485</name>
</gene>
<protein>
    <submittedName>
        <fullName evidence="5">Phage tail tape measure protein</fullName>
    </submittedName>
</protein>
<dbReference type="InterPro" id="IPR011055">
    <property type="entry name" value="Dup_hybrid_motif"/>
</dbReference>
<feature type="region of interest" description="Disordered" evidence="2">
    <location>
        <begin position="1453"/>
        <end position="1485"/>
    </location>
</feature>
<feature type="region of interest" description="Disordered" evidence="2">
    <location>
        <begin position="740"/>
        <end position="807"/>
    </location>
</feature>
<evidence type="ECO:0000259" key="4">
    <source>
        <dbReference type="Pfam" id="PF10145"/>
    </source>
</evidence>
<feature type="domain" description="M23ase beta-sheet core" evidence="3">
    <location>
        <begin position="1539"/>
        <end position="1634"/>
    </location>
</feature>
<evidence type="ECO:0000256" key="2">
    <source>
        <dbReference type="SAM" id="MobiDB-lite"/>
    </source>
</evidence>
<dbReference type="Pfam" id="PF10145">
    <property type="entry name" value="PhageMin_Tail"/>
    <property type="match status" value="1"/>
</dbReference>
<dbReference type="Gene3D" id="2.70.70.10">
    <property type="entry name" value="Glucose Permease (Domain IIA)"/>
    <property type="match status" value="1"/>
</dbReference>
<dbReference type="InterPro" id="IPR010090">
    <property type="entry name" value="Phage_tape_meas"/>
</dbReference>
<evidence type="ECO:0000259" key="3">
    <source>
        <dbReference type="Pfam" id="PF01551"/>
    </source>
</evidence>
<feature type="compositionally biased region" description="Polar residues" evidence="2">
    <location>
        <begin position="1081"/>
        <end position="1090"/>
    </location>
</feature>
<feature type="compositionally biased region" description="Low complexity" evidence="2">
    <location>
        <begin position="766"/>
        <end position="788"/>
    </location>
</feature>
<sequence length="1916" mass="201988">MAIKHTTIDIDWKVDDSGLRSAEGSVKTLETATKSATTASASFSASQRASAAAQRESTSAAKSYTEAQRNSGRQDRESAQDRAKLKEQVKEYENELKSSRKSLELSQKAGSSYTETLKAQGHAHAANSDHIRSLRGTYASLQTQYGKEVTQLQRIKAANGATTEAYQAQRKRVNDLGLQMAKTSNELNGFNRAQKSMKTASESANRVYDKTKALSLGVGAAFVYGAKKAIELQHEYKVTNNLLTTGGESARTSLKATKQMQADGAKYSIQYGKSQKSIAEGYQELTKRGYTSEQSLGSMQALLKASVASGDSFSDVVHDSTAALESFGMRANSTAGMIKNTKKVTNEMAYAADLTATDFHSMGIALSYAGVSAKQAGLSLSETSSAIGILSNNGLEADKAGTGLRKTLTSLQSPSKAAQGALDKLGLSTKDFTKKNGDMKSMADTFGLIQKHSAKLGATEKASVFHNLFGATGQQAGAILAENADQLGKLNEKVKESAKNDYTGKLSAKNMRSAQNQINKFKQAASSLAITFAQTVLPSITKLAIGMGGLLEKFGKLDKSQKTMLTWTAITVAALAPAAKVVSVITTLGSAAIKTAKLIKGLAVSQDALAASSTALAESEGAAGATSSVSSATTGKVGKLSASSLVSKLAYAGIGLSIGSDVVKAIHSGVDSKQGGKELWHGAGSAVGGGVAAALSGGNPLVATIGAAVGGAIGNTIADSPIVKQVNKAERKNIHSYDVSAKKSGSVSHQTLRTNPYGSGAGNDISGLSVGSSNNKSVSGGSHKSSGKASKKDNPFDSLPKDARTATQTATQLVSSANKNWANAAADFSLKQTKKIKADESSLLTSNSAKYNKAYSELSGYVDKSTSKSTKAASFLEKIGATSVSSAQKALSSQKSYNQKHLAAVKADYTAIERDERTGGKNRVALVRKLNADILKLTDKGNQKQQSLLRNLNSRTSKLTTKQYNSVVSQSAKSYSLTKSNAKKTYTAQVSSAKDRYDQTLKSAKQLYGVKSAEYKRIKGYAQDQYDKTTSAAYDQYKKTVHWAEKQRDAVVQAAADAAGGINGIMGVMSNNLETMLNQNSSATGSKHQKPVSDTKSIKNNYNPGNKLAKAAGKTYMGSGITVNQGLPGKAVGGSIRKTGMAMVGENGSEVLQRGKQFSVVGAKGAQLLQVRSGDRIYNHADVTKMARGSFGKRLPNFAAGTIQLTSFAVGSGAAMPGLSRKTSKNSISESKKMSKSVTKNYGDMYKKSSSSLKHLNKKNASLWHDTRTDAESETTKLHKRVVKKFNDVKDDTVTSLKSMHKQFNSVTTDLVSDFGSIFGKLKGQAHDGMAGAISSMNSGIRSIDTTLAQFGGNKSVLKPIHYATGSKGPIASDQLAVLNDAKSGPRQELVARGSQILKPIGKDVITPLKKGDEVFNGSQVEKAKPYLPHFKKGTGASDDKLISLATKNHKNPDAAWKRDFDGKTANPKGSDLQRGLTTTAKGATDSVGPNWYKAGWNVINDAINGGSGAGGNWAHSPGSGWSTGGNGQKFGDSRDGGSHDGVDFGAALGTPFHAMHGGVVTRAGNPVWALGALGKVITVKSDDGYQEIYQEFGGMRNIKVSVGDKVKTGQTLGTLGPLNGAGSGAHLHVGVSHGSLWDHGGTSTRGWYDVTKMHGKSSGVDKSKSKDTGVEKLFKQEIGKSALAWISKHLQTDDSMGNPGGASVSRWKPYVIKALKANHFSASPSQVSAWMRVIQRESNGNPKAVNNWDSNAKAGHPSKGLVQTIEPTFRANAFKGHTNILNGYDDLLAGIHYMAARYGRGAGAFATVSGPRGYAKGGRPKVGEWSIVGEKGPELFKPDSAGTIYPHEKSKQIASQAIPSNSRYSSKPKIDFHPTINVNITGDAGGNVTKQQVMKWVKEAMGESFEQLQDLLGGA</sequence>
<evidence type="ECO:0000313" key="6">
    <source>
        <dbReference type="Proteomes" id="UP001254075"/>
    </source>
</evidence>
<feature type="region of interest" description="Disordered" evidence="2">
    <location>
        <begin position="33"/>
        <end position="84"/>
    </location>
</feature>
<dbReference type="SUPFAM" id="SSF53955">
    <property type="entry name" value="Lysozyme-like"/>
    <property type="match status" value="1"/>
</dbReference>
<feature type="compositionally biased region" description="Basic and acidic residues" evidence="2">
    <location>
        <begin position="790"/>
        <end position="804"/>
    </location>
</feature>
<evidence type="ECO:0000313" key="5">
    <source>
        <dbReference type="EMBL" id="MDT7014638.1"/>
    </source>
</evidence>
<feature type="compositionally biased region" description="Basic and acidic residues" evidence="2">
    <location>
        <begin position="1532"/>
        <end position="1543"/>
    </location>
</feature>
<dbReference type="Pfam" id="PF01551">
    <property type="entry name" value="Peptidase_M23"/>
    <property type="match status" value="1"/>
</dbReference>
<name>A0AAW8W8D9_9LACO</name>
<keyword evidence="1" id="KW-1188">Viral release from host cell</keyword>
<dbReference type="EMBL" id="JAVLAM010000001">
    <property type="protein sequence ID" value="MDT7014638.1"/>
    <property type="molecule type" value="Genomic_DNA"/>
</dbReference>
<feature type="compositionally biased region" description="Polar residues" evidence="2">
    <location>
        <begin position="743"/>
        <end position="757"/>
    </location>
</feature>
<feature type="compositionally biased region" description="Basic and acidic residues" evidence="2">
    <location>
        <begin position="72"/>
        <end position="84"/>
    </location>
</feature>
<feature type="region of interest" description="Disordered" evidence="2">
    <location>
        <begin position="1081"/>
        <end position="1104"/>
    </location>
</feature>
<reference evidence="5" key="1">
    <citation type="submission" date="2023-08" db="EMBL/GenBank/DDBJ databases">
        <authorList>
            <person name="Page C.A."/>
            <person name="Perez-Diaz I.M."/>
        </authorList>
    </citation>
    <scope>NUCLEOTIDE SEQUENCE</scope>
    <source>
        <strain evidence="5">3.8.38</strain>
    </source>
</reference>
<feature type="domain" description="Phage tail tape measure protein" evidence="4">
    <location>
        <begin position="266"/>
        <end position="470"/>
    </location>
</feature>
<accession>A0AAW8W8D9</accession>
<dbReference type="CDD" id="cd13402">
    <property type="entry name" value="LT_TF-like"/>
    <property type="match status" value="1"/>
</dbReference>